<keyword evidence="6" id="KW-0812">Transmembrane</keyword>
<organism evidence="7 8">
    <name type="scientific">Chitinophaga niastensis</name>
    <dbReference type="NCBI Taxonomy" id="536980"/>
    <lineage>
        <taxon>Bacteria</taxon>
        <taxon>Pseudomonadati</taxon>
        <taxon>Bacteroidota</taxon>
        <taxon>Chitinophagia</taxon>
        <taxon>Chitinophagales</taxon>
        <taxon>Chitinophagaceae</taxon>
        <taxon>Chitinophaga</taxon>
    </lineage>
</organism>
<dbReference type="InterPro" id="IPR036995">
    <property type="entry name" value="MPG_sf"/>
</dbReference>
<name>A0A2P8HEU7_CHINA</name>
<dbReference type="AlphaFoldDB" id="A0A2P8HEU7"/>
<dbReference type="OrthoDB" id="9794313at2"/>
<dbReference type="InterPro" id="IPR011034">
    <property type="entry name" value="Formyl_transferase-like_C_sf"/>
</dbReference>
<keyword evidence="8" id="KW-1185">Reference proteome</keyword>
<keyword evidence="6" id="KW-1133">Transmembrane helix</keyword>
<dbReference type="EC" id="3.2.2.-" evidence="5"/>
<evidence type="ECO:0000256" key="1">
    <source>
        <dbReference type="ARBA" id="ARBA00009232"/>
    </source>
</evidence>
<protein>
    <recommendedName>
        <fullName evidence="5">Putative 3-methyladenine DNA glycosylase</fullName>
        <ecNumber evidence="5">3.2.2.-</ecNumber>
    </recommendedName>
</protein>
<evidence type="ECO:0000313" key="8">
    <source>
        <dbReference type="Proteomes" id="UP000240971"/>
    </source>
</evidence>
<comment type="similarity">
    <text evidence="1 5">Belongs to the DNA glycosylase MPG family.</text>
</comment>
<evidence type="ECO:0000256" key="2">
    <source>
        <dbReference type="ARBA" id="ARBA00022763"/>
    </source>
</evidence>
<evidence type="ECO:0000256" key="3">
    <source>
        <dbReference type="ARBA" id="ARBA00022801"/>
    </source>
</evidence>
<keyword evidence="2 5" id="KW-0227">DNA damage</keyword>
<evidence type="ECO:0000256" key="5">
    <source>
        <dbReference type="HAMAP-Rule" id="MF_00527"/>
    </source>
</evidence>
<dbReference type="GO" id="GO:0003905">
    <property type="term" value="F:alkylbase DNA N-glycosylase activity"/>
    <property type="evidence" value="ECO:0007669"/>
    <property type="project" value="InterPro"/>
</dbReference>
<dbReference type="SUPFAM" id="SSF50486">
    <property type="entry name" value="FMT C-terminal domain-like"/>
    <property type="match status" value="1"/>
</dbReference>
<dbReference type="EMBL" id="PYAW01000005">
    <property type="protein sequence ID" value="PSL44721.1"/>
    <property type="molecule type" value="Genomic_DNA"/>
</dbReference>
<keyword evidence="6" id="KW-0472">Membrane</keyword>
<dbReference type="Pfam" id="PF02245">
    <property type="entry name" value="Pur_DNA_glyco"/>
    <property type="match status" value="1"/>
</dbReference>
<reference evidence="7 8" key="1">
    <citation type="submission" date="2018-03" db="EMBL/GenBank/DDBJ databases">
        <title>Genomic Encyclopedia of Archaeal and Bacterial Type Strains, Phase II (KMG-II): from individual species to whole genera.</title>
        <authorList>
            <person name="Goeker M."/>
        </authorList>
    </citation>
    <scope>NUCLEOTIDE SEQUENCE [LARGE SCALE GENOMIC DNA]</scope>
    <source>
        <strain evidence="7 8">DSM 24859</strain>
    </source>
</reference>
<proteinExistence type="inferred from homology"/>
<keyword evidence="4 5" id="KW-0234">DNA repair</keyword>
<dbReference type="FunFam" id="3.10.300.10:FF:000001">
    <property type="entry name" value="Putative 3-methyladenine DNA glycosylase"/>
    <property type="match status" value="1"/>
</dbReference>
<evidence type="ECO:0000256" key="6">
    <source>
        <dbReference type="SAM" id="Phobius"/>
    </source>
</evidence>
<dbReference type="NCBIfam" id="TIGR00567">
    <property type="entry name" value="3mg"/>
    <property type="match status" value="1"/>
</dbReference>
<dbReference type="Proteomes" id="UP000240971">
    <property type="component" value="Unassembled WGS sequence"/>
</dbReference>
<accession>A0A2P8HEU7</accession>
<dbReference type="Gene3D" id="3.10.300.10">
    <property type="entry name" value="Methylpurine-DNA glycosylase (MPG)"/>
    <property type="match status" value="1"/>
</dbReference>
<evidence type="ECO:0000313" key="7">
    <source>
        <dbReference type="EMBL" id="PSL44721.1"/>
    </source>
</evidence>
<dbReference type="GO" id="GO:0006284">
    <property type="term" value="P:base-excision repair"/>
    <property type="evidence" value="ECO:0007669"/>
    <property type="project" value="InterPro"/>
</dbReference>
<dbReference type="GO" id="GO:0003677">
    <property type="term" value="F:DNA binding"/>
    <property type="evidence" value="ECO:0007669"/>
    <property type="project" value="InterPro"/>
</dbReference>
<keyword evidence="3 5" id="KW-0378">Hydrolase</keyword>
<dbReference type="PANTHER" id="PTHR10429:SF0">
    <property type="entry name" value="DNA-3-METHYLADENINE GLYCOSYLASE"/>
    <property type="match status" value="1"/>
</dbReference>
<dbReference type="CDD" id="cd00540">
    <property type="entry name" value="AAG"/>
    <property type="match status" value="1"/>
</dbReference>
<dbReference type="PANTHER" id="PTHR10429">
    <property type="entry name" value="DNA-3-METHYLADENINE GLYCOSYLASE"/>
    <property type="match status" value="1"/>
</dbReference>
<dbReference type="RefSeq" id="WP_106530162.1">
    <property type="nucleotide sequence ID" value="NZ_PYAW01000005.1"/>
</dbReference>
<evidence type="ECO:0000256" key="4">
    <source>
        <dbReference type="ARBA" id="ARBA00023204"/>
    </source>
</evidence>
<feature type="transmembrane region" description="Helical" evidence="6">
    <location>
        <begin position="67"/>
        <end position="86"/>
    </location>
</feature>
<comment type="caution">
    <text evidence="7">The sequence shown here is derived from an EMBL/GenBank/DDBJ whole genome shotgun (WGS) entry which is preliminary data.</text>
</comment>
<dbReference type="InterPro" id="IPR003180">
    <property type="entry name" value="MPG"/>
</dbReference>
<dbReference type="HAMAP" id="MF_00527">
    <property type="entry name" value="3MGH"/>
    <property type="match status" value="1"/>
</dbReference>
<sequence length="200" mass="21807">MAKLQTAFYQQKDVTAIARQLLGKILVTAIDGVRTAGIIVETEAYAGINDKASHAWNNRRTKRTATMYMPGGVAYVYLCYGIHYLFNVVTSVENTPHAVLIRALEPVDGIGMMKMRYNNKAGAQLTAGPGNLSKALGINSGMNGESLTGNKIWIEQAAQINDNLVSVSTRVGVQYAGEDAYLPYRFCIKNNNWVSKGKGL</sequence>
<gene>
    <name evidence="7" type="ORF">CLV51_10593</name>
</gene>